<reference evidence="8" key="1">
    <citation type="submission" date="2012-12" db="EMBL/GenBank/DDBJ databases">
        <authorList>
            <person name="Hellsten U."/>
            <person name="Grimwood J."/>
            <person name="Chapman J.A."/>
            <person name="Shapiro H."/>
            <person name="Aerts A."/>
            <person name="Otillar R.P."/>
            <person name="Terry A.Y."/>
            <person name="Boore J.L."/>
            <person name="Simakov O."/>
            <person name="Marletaz F."/>
            <person name="Cho S.-J."/>
            <person name="Edsinger-Gonzales E."/>
            <person name="Havlak P."/>
            <person name="Kuo D.-H."/>
            <person name="Larsson T."/>
            <person name="Lv J."/>
            <person name="Arendt D."/>
            <person name="Savage R."/>
            <person name="Osoegawa K."/>
            <person name="de Jong P."/>
            <person name="Lindberg D.R."/>
            <person name="Seaver E.C."/>
            <person name="Weisblat D.A."/>
            <person name="Putnam N.H."/>
            <person name="Grigoriev I.V."/>
            <person name="Rokhsar D.S."/>
        </authorList>
    </citation>
    <scope>NUCLEOTIDE SEQUENCE</scope>
    <source>
        <strain evidence="8">I ESC-2004</strain>
    </source>
</reference>
<dbReference type="EMBL" id="AMQN01010460">
    <property type="status" value="NOT_ANNOTATED_CDS"/>
    <property type="molecule type" value="Genomic_DNA"/>
</dbReference>
<keyword evidence="3" id="KW-0539">Nucleus</keyword>
<reference evidence="7" key="3">
    <citation type="submission" date="2015-06" db="UniProtKB">
        <authorList>
            <consortium name="EnsemblMetazoa"/>
        </authorList>
    </citation>
    <scope>IDENTIFICATION</scope>
</reference>
<dbReference type="HOGENOM" id="CLU_021567_0_0_1"/>
<organism evidence="6">
    <name type="scientific">Capitella teleta</name>
    <name type="common">Polychaete worm</name>
    <dbReference type="NCBI Taxonomy" id="283909"/>
    <lineage>
        <taxon>Eukaryota</taxon>
        <taxon>Metazoa</taxon>
        <taxon>Spiralia</taxon>
        <taxon>Lophotrochozoa</taxon>
        <taxon>Annelida</taxon>
        <taxon>Polychaeta</taxon>
        <taxon>Sedentaria</taxon>
        <taxon>Scolecida</taxon>
        <taxon>Capitellidae</taxon>
        <taxon>Capitella</taxon>
    </lineage>
</organism>
<evidence type="ECO:0000256" key="3">
    <source>
        <dbReference type="ARBA" id="ARBA00023242"/>
    </source>
</evidence>
<evidence type="ECO:0000256" key="2">
    <source>
        <dbReference type="ARBA" id="ARBA00022473"/>
    </source>
</evidence>
<dbReference type="OrthoDB" id="534063at2759"/>
<name>R7TXG1_CAPTE</name>
<accession>R7TXG1</accession>
<dbReference type="EMBL" id="KB307921">
    <property type="protein sequence ID" value="ELT98409.1"/>
    <property type="molecule type" value="Genomic_DNA"/>
</dbReference>
<dbReference type="PANTHER" id="PTHR12972">
    <property type="entry name" value="DOWNSTREAM NEIGHBOR OF SON"/>
    <property type="match status" value="1"/>
</dbReference>
<gene>
    <name evidence="6" type="ORF">CAPTEDRAFT_203669</name>
</gene>
<keyword evidence="8" id="KW-1185">Reference proteome</keyword>
<sequence length="497" mass="55827">MADQSPSWKKPLRVLKVSKKKKKKSECDVEDINECAAQRQAMNGKSLGGIKRKNPFGCPGNKQPTPPLEESRENVDELFARLHSDTPEVQLSENVQISVPDLLSSIPNPPVTPQAGIAEPVDLETYSPTFPMDWSLKTKIRFLSDRPFQWCCPLKSSEEAKGLETFVKDEWVEGSIGEDTLKQDFHACCMLWTHPHLPWLNLFPRMVPDGKIGKSNCLSKDEAALSAIQSMWAESFTSLFQQLRAGSCPYFYVCTHQFTVLFRHVNDEICAVLTPSTRGFRQSMLSEGIDFTMPLNKKDKIGEKDHVESSPIEVPDEAKRGEDDETDESNSLWLQDLGLDKKQFKALNPERLQFTKENWREIDQHAESCVNVSTPQDTVALFNFLLNCRSCIANSGVQLGLPPTLLSPLPFKGAVLDSLQVRASAMMQDPSRPDVQRRYRLEVSGALLPSNCQRLMQVLRRVHQNASVSFTTVEESTALNCAPCSTGLHELSHVEHL</sequence>
<dbReference type="OMA" id="PQSIQXS"/>
<evidence type="ECO:0000256" key="5">
    <source>
        <dbReference type="SAM" id="MobiDB-lite"/>
    </source>
</evidence>
<evidence type="ECO:0000256" key="1">
    <source>
        <dbReference type="ARBA" id="ARBA00004123"/>
    </source>
</evidence>
<protein>
    <submittedName>
        <fullName evidence="6 7">Uncharacterized protein</fullName>
    </submittedName>
</protein>
<dbReference type="InterPro" id="IPR024861">
    <property type="entry name" value="Donson"/>
</dbReference>
<reference evidence="6 8" key="2">
    <citation type="journal article" date="2013" name="Nature">
        <title>Insights into bilaterian evolution from three spiralian genomes.</title>
        <authorList>
            <person name="Simakov O."/>
            <person name="Marletaz F."/>
            <person name="Cho S.J."/>
            <person name="Edsinger-Gonzales E."/>
            <person name="Havlak P."/>
            <person name="Hellsten U."/>
            <person name="Kuo D.H."/>
            <person name="Larsson T."/>
            <person name="Lv J."/>
            <person name="Arendt D."/>
            <person name="Savage R."/>
            <person name="Osoegawa K."/>
            <person name="de Jong P."/>
            <person name="Grimwood J."/>
            <person name="Chapman J.A."/>
            <person name="Shapiro H."/>
            <person name="Aerts A."/>
            <person name="Otillar R.P."/>
            <person name="Terry A.Y."/>
            <person name="Boore J.L."/>
            <person name="Grigoriev I.V."/>
            <person name="Lindberg D.R."/>
            <person name="Seaver E.C."/>
            <person name="Weisblat D.A."/>
            <person name="Putnam N.H."/>
            <person name="Rokhsar D.S."/>
        </authorList>
    </citation>
    <scope>NUCLEOTIDE SEQUENCE</scope>
    <source>
        <strain evidence="6 8">I ESC-2004</strain>
    </source>
</reference>
<dbReference type="FunCoup" id="R7TXG1">
    <property type="interactions" value="1677"/>
</dbReference>
<dbReference type="PRINTS" id="PR02064">
    <property type="entry name" value="DONSON"/>
</dbReference>
<dbReference type="GO" id="GO:0033260">
    <property type="term" value="P:nuclear DNA replication"/>
    <property type="evidence" value="ECO:0007669"/>
    <property type="project" value="TreeGrafter"/>
</dbReference>
<keyword evidence="2" id="KW-0217">Developmental protein</keyword>
<dbReference type="EnsemblMetazoa" id="CapteT203669">
    <property type="protein sequence ID" value="CapteP203669"/>
    <property type="gene ID" value="CapteG203669"/>
</dbReference>
<evidence type="ECO:0000313" key="6">
    <source>
        <dbReference type="EMBL" id="ELT98409.1"/>
    </source>
</evidence>
<dbReference type="AlphaFoldDB" id="R7TXG1"/>
<feature type="region of interest" description="Disordered" evidence="5">
    <location>
        <begin position="46"/>
        <end position="69"/>
    </location>
</feature>
<comment type="subcellular location">
    <subcellularLocation>
        <location evidence="1">Nucleus</location>
    </subcellularLocation>
</comment>
<evidence type="ECO:0000256" key="4">
    <source>
        <dbReference type="ARBA" id="ARBA00025806"/>
    </source>
</evidence>
<dbReference type="GO" id="GO:0005634">
    <property type="term" value="C:nucleus"/>
    <property type="evidence" value="ECO:0007669"/>
    <property type="project" value="UniProtKB-SubCell"/>
</dbReference>
<evidence type="ECO:0000313" key="7">
    <source>
        <dbReference type="EnsemblMetazoa" id="CapteP203669"/>
    </source>
</evidence>
<dbReference type="Proteomes" id="UP000014760">
    <property type="component" value="Unassembled WGS sequence"/>
</dbReference>
<dbReference type="PANTHER" id="PTHR12972:SF0">
    <property type="entry name" value="PROTEIN DOWNSTREAM NEIGHBOR OF SON"/>
    <property type="match status" value="1"/>
</dbReference>
<proteinExistence type="inferred from homology"/>
<comment type="similarity">
    <text evidence="4">Belongs to the DONSON family.</text>
</comment>
<feature type="region of interest" description="Disordered" evidence="5">
    <location>
        <begin position="300"/>
        <end position="329"/>
    </location>
</feature>
<dbReference type="STRING" id="283909.R7TXG1"/>
<evidence type="ECO:0000313" key="8">
    <source>
        <dbReference type="Proteomes" id="UP000014760"/>
    </source>
</evidence>
<feature type="non-terminal residue" evidence="6">
    <location>
        <position position="497"/>
    </location>
</feature>